<protein>
    <recommendedName>
        <fullName evidence="2">Segregation and condensation protein A</fullName>
    </recommendedName>
</protein>
<evidence type="ECO:0000256" key="2">
    <source>
        <dbReference type="ARBA" id="ARBA00044777"/>
    </source>
</evidence>
<name>A0A1Y1RQB1_9MICC</name>
<dbReference type="Proteomes" id="UP000192359">
    <property type="component" value="Unassembled WGS sequence"/>
</dbReference>
<evidence type="ECO:0000313" key="3">
    <source>
        <dbReference type="EMBL" id="ORC20259.1"/>
    </source>
</evidence>
<dbReference type="Gene3D" id="6.10.250.2410">
    <property type="match status" value="1"/>
</dbReference>
<evidence type="ECO:0000256" key="1">
    <source>
        <dbReference type="ARBA" id="ARBA00022829"/>
    </source>
</evidence>
<reference evidence="3 4" key="1">
    <citation type="submission" date="2016-05" db="EMBL/GenBank/DDBJ databases">
        <title>Draft genome sequence of a porcine commensal Rothia nasimurium.</title>
        <authorList>
            <person name="Gaiser R.A."/>
            <person name="Van Baarlen P."/>
            <person name="Wells J.M."/>
        </authorList>
    </citation>
    <scope>NUCLEOTIDE SEQUENCE [LARGE SCALE GENOMIC DNA]</scope>
    <source>
        <strain evidence="3 4">PT-32</strain>
    </source>
</reference>
<keyword evidence="4" id="KW-1185">Reference proteome</keyword>
<dbReference type="GO" id="GO:0007059">
    <property type="term" value="P:chromosome segregation"/>
    <property type="evidence" value="ECO:0007669"/>
    <property type="project" value="UniProtKB-KW"/>
</dbReference>
<sequence length="284" mass="31618">MTVPNTREASAPTPFTLTLANFEGPFDLLLTLISRRKLDITDIALAEVTDEFLTYIRGALGIKDPRGADIALNTASEFLVTATTLIELKTARLLPRSDKALTTNPELLEARDLLFARLLQYRAYREVAAVLQARFSAENRRFARSVALEPRFAKVLPELIFDVTPQAFAEIAAGALRLHETADHEPEHIDTGHIYTPATTIANEEAVVLARLKERGTPVSFAELCRDADSREVVAVRFLAVLELYKERRIRVDQQVTLGPITLTLEPGADTETTLKTRKEESHV</sequence>
<proteinExistence type="predicted"/>
<keyword evidence="1" id="KW-0159">Chromosome partition</keyword>
<dbReference type="InterPro" id="IPR003768">
    <property type="entry name" value="ScpA"/>
</dbReference>
<dbReference type="AlphaFoldDB" id="A0A1Y1RQB1"/>
<dbReference type="PANTHER" id="PTHR33969:SF2">
    <property type="entry name" value="SEGREGATION AND CONDENSATION PROTEIN A"/>
    <property type="match status" value="1"/>
</dbReference>
<dbReference type="Gene3D" id="1.10.10.580">
    <property type="entry name" value="Structural maintenance of chromosome 1. Chain E"/>
    <property type="match status" value="1"/>
</dbReference>
<gene>
    <name evidence="3" type="ORF">A7979_11180</name>
</gene>
<dbReference type="Pfam" id="PF02616">
    <property type="entry name" value="SMC_ScpA"/>
    <property type="match status" value="1"/>
</dbReference>
<evidence type="ECO:0000313" key="4">
    <source>
        <dbReference type="Proteomes" id="UP000192359"/>
    </source>
</evidence>
<comment type="caution">
    <text evidence="3">The sequence shown here is derived from an EMBL/GenBank/DDBJ whole genome shotgun (WGS) entry which is preliminary data.</text>
</comment>
<dbReference type="PANTHER" id="PTHR33969">
    <property type="entry name" value="SEGREGATION AND CONDENSATION PROTEIN A"/>
    <property type="match status" value="1"/>
</dbReference>
<organism evidence="3 4">
    <name type="scientific">Rothia nasimurium</name>
    <dbReference type="NCBI Taxonomy" id="85336"/>
    <lineage>
        <taxon>Bacteria</taxon>
        <taxon>Bacillati</taxon>
        <taxon>Actinomycetota</taxon>
        <taxon>Actinomycetes</taxon>
        <taxon>Micrococcales</taxon>
        <taxon>Micrococcaceae</taxon>
        <taxon>Rothia</taxon>
    </lineage>
</organism>
<dbReference type="RefSeq" id="WP_180377826.1">
    <property type="nucleotide sequence ID" value="NZ_LXWF01000013.1"/>
</dbReference>
<accession>A0A1Y1RQB1</accession>
<dbReference type="InterPro" id="IPR023093">
    <property type="entry name" value="ScpA-like_C"/>
</dbReference>
<dbReference type="EMBL" id="LXWF01000013">
    <property type="protein sequence ID" value="ORC20259.1"/>
    <property type="molecule type" value="Genomic_DNA"/>
</dbReference>